<reference evidence="2" key="1">
    <citation type="submission" date="2015-06" db="EMBL/GenBank/DDBJ databases">
        <title>Expansion of signal transduction pathways in fungi by whole-genome duplication.</title>
        <authorList>
            <consortium name="DOE Joint Genome Institute"/>
            <person name="Corrochano L.M."/>
            <person name="Kuo A."/>
            <person name="Marcet-Houben M."/>
            <person name="Polaino S."/>
            <person name="Salamov A."/>
            <person name="Villalobos J.M."/>
            <person name="Alvarez M.I."/>
            <person name="Avalos J."/>
            <person name="Benito E.P."/>
            <person name="Benoit I."/>
            <person name="Burger G."/>
            <person name="Camino L.P."/>
            <person name="Canovas D."/>
            <person name="Cerda-Olmedo E."/>
            <person name="Cheng J.-F."/>
            <person name="Dominguez A."/>
            <person name="Elias M."/>
            <person name="Eslava A.P."/>
            <person name="Glaser F."/>
            <person name="Grimwood J."/>
            <person name="Gutierrez G."/>
            <person name="Heitman J."/>
            <person name="Henrissat B."/>
            <person name="Iturriaga E.A."/>
            <person name="Lang B.F."/>
            <person name="Lavin J.L."/>
            <person name="Lee S."/>
            <person name="Li W."/>
            <person name="Lindquist E."/>
            <person name="Lopez-Garcia S."/>
            <person name="Luque E.M."/>
            <person name="Marcos A.T."/>
            <person name="Martin J."/>
            <person name="McCluskey K."/>
            <person name="Medina H.R."/>
            <person name="Miralles-Duran A."/>
            <person name="Miyazaki A."/>
            <person name="Munoz-Torres E."/>
            <person name="Oguiza J.A."/>
            <person name="Ohm R."/>
            <person name="Olmedo M."/>
            <person name="Orejas M."/>
            <person name="Ortiz-Castellanos L."/>
            <person name="Pisabarro A.G."/>
            <person name="Rodriguez-Romero J."/>
            <person name="Ruiz-Herrera J."/>
            <person name="Ruiz-Vazquez R."/>
            <person name="Sanz C."/>
            <person name="Schackwitz W."/>
            <person name="Schmutz J."/>
            <person name="Shahriari M."/>
            <person name="Shelest E."/>
            <person name="Silva-Franco F."/>
            <person name="Soanes D."/>
            <person name="Syed K."/>
            <person name="Tagua V.G."/>
            <person name="Talbot N.J."/>
            <person name="Thon M."/>
            <person name="De vries R.P."/>
            <person name="Wiebenga A."/>
            <person name="Yadav J.S."/>
            <person name="Braun E.L."/>
            <person name="Baker S."/>
            <person name="Garre V."/>
            <person name="Horwitz B."/>
            <person name="Torres-Martinez S."/>
            <person name="Idnurm A."/>
            <person name="Herrera-Estrella A."/>
            <person name="Gabaldon T."/>
            <person name="Grigoriev I.V."/>
        </authorList>
    </citation>
    <scope>NUCLEOTIDE SEQUENCE [LARGE SCALE GENOMIC DNA]</scope>
    <source>
        <strain evidence="2">NRRL 1555(-)</strain>
    </source>
</reference>
<proteinExistence type="predicted"/>
<evidence type="ECO:0000313" key="1">
    <source>
        <dbReference type="EMBL" id="OAD80235.1"/>
    </source>
</evidence>
<dbReference type="STRING" id="763407.A0A162YEU8"/>
<dbReference type="InParanoid" id="A0A162YEU8"/>
<gene>
    <name evidence="1" type="ORF">PHYBLDRAFT_130522</name>
</gene>
<accession>A0A162YEU8</accession>
<dbReference type="GeneID" id="28990277"/>
<dbReference type="Proteomes" id="UP000077315">
    <property type="component" value="Unassembled WGS sequence"/>
</dbReference>
<name>A0A162YEU8_PHYB8</name>
<dbReference type="RefSeq" id="XP_018298275.1">
    <property type="nucleotide sequence ID" value="XM_018429371.1"/>
</dbReference>
<protein>
    <submittedName>
        <fullName evidence="1">Uncharacterized protein</fullName>
    </submittedName>
</protein>
<dbReference type="EMBL" id="KV440972">
    <property type="protein sequence ID" value="OAD80235.1"/>
    <property type="molecule type" value="Genomic_DNA"/>
</dbReference>
<organism evidence="1 2">
    <name type="scientific">Phycomyces blakesleeanus (strain ATCC 8743b / DSM 1359 / FGSC 10004 / NBRC 33097 / NRRL 1555)</name>
    <dbReference type="NCBI Taxonomy" id="763407"/>
    <lineage>
        <taxon>Eukaryota</taxon>
        <taxon>Fungi</taxon>
        <taxon>Fungi incertae sedis</taxon>
        <taxon>Mucoromycota</taxon>
        <taxon>Mucoromycotina</taxon>
        <taxon>Mucoromycetes</taxon>
        <taxon>Mucorales</taxon>
        <taxon>Phycomycetaceae</taxon>
        <taxon>Phycomyces</taxon>
    </lineage>
</organism>
<evidence type="ECO:0000313" key="2">
    <source>
        <dbReference type="Proteomes" id="UP000077315"/>
    </source>
</evidence>
<dbReference type="AlphaFoldDB" id="A0A162YEU8"/>
<dbReference type="GO" id="GO:0046982">
    <property type="term" value="F:protein heterodimerization activity"/>
    <property type="evidence" value="ECO:0007669"/>
    <property type="project" value="InterPro"/>
</dbReference>
<sequence>MTKDYRYVGHRAAHAIIAEIGPYRVSSDALQAINQFIDELVLQLLSTSLSLDLSRIKLALFSIIPSSLGKNAIVEAELEVKTFTETEPIDYEAYERMRLLGVDSPFPMDRIIPLVRYSCLDYCTLADKDEDENEKSNSQPKDDIISPILVIYLTTIIEHVAEYLLTTIGRMAENQATDNIRVKEVFWALSDDSQVGELFHRFALREHLES</sequence>
<dbReference type="InterPro" id="IPR009072">
    <property type="entry name" value="Histone-fold"/>
</dbReference>
<dbReference type="OrthoDB" id="5382203at2759"/>
<keyword evidence="2" id="KW-1185">Reference proteome</keyword>
<dbReference type="Gene3D" id="1.10.20.10">
    <property type="entry name" value="Histone, subunit A"/>
    <property type="match status" value="1"/>
</dbReference>
<dbReference type="VEuPathDB" id="FungiDB:PHYBLDRAFT_130522"/>